<dbReference type="Gene3D" id="3.40.50.410">
    <property type="entry name" value="von Willebrand factor, type A domain"/>
    <property type="match status" value="1"/>
</dbReference>
<dbReference type="Proteomes" id="UP000530234">
    <property type="component" value="Unassembled WGS sequence"/>
</dbReference>
<accession>A0A7W3T177</accession>
<evidence type="ECO:0000259" key="3">
    <source>
        <dbReference type="PROSITE" id="PS50234"/>
    </source>
</evidence>
<dbReference type="InterPro" id="IPR051266">
    <property type="entry name" value="CLCR"/>
</dbReference>
<dbReference type="SUPFAM" id="SSF53300">
    <property type="entry name" value="vWA-like"/>
    <property type="match status" value="1"/>
</dbReference>
<reference evidence="5" key="1">
    <citation type="submission" date="2019-10" db="EMBL/GenBank/DDBJ databases">
        <title>Streptomyces sp. nov., a novel actinobacterium isolated from alkaline environment.</title>
        <authorList>
            <person name="Golinska P."/>
        </authorList>
    </citation>
    <scope>NUCLEOTIDE SEQUENCE [LARGE SCALE GENOMIC DNA]</scope>
    <source>
        <strain evidence="5">DSM 42108</strain>
    </source>
</reference>
<comment type="caution">
    <text evidence="4">The sequence shown here is derived from an EMBL/GenBank/DDBJ whole genome shotgun (WGS) entry which is preliminary data.</text>
</comment>
<dbReference type="PANTHER" id="PTHR10579:SF43">
    <property type="entry name" value="ZINC FINGER (C3HC4-TYPE RING FINGER) FAMILY PROTEIN"/>
    <property type="match status" value="1"/>
</dbReference>
<feature type="signal peptide" evidence="2">
    <location>
        <begin position="1"/>
        <end position="24"/>
    </location>
</feature>
<keyword evidence="2" id="KW-0732">Signal</keyword>
<dbReference type="Pfam" id="PF00092">
    <property type="entry name" value="VWA"/>
    <property type="match status" value="1"/>
</dbReference>
<feature type="chain" id="PRO_5031122604" evidence="2">
    <location>
        <begin position="25"/>
        <end position="412"/>
    </location>
</feature>
<dbReference type="RefSeq" id="WP_182661102.1">
    <property type="nucleotide sequence ID" value="NZ_VKHS01000075.1"/>
</dbReference>
<keyword evidence="1" id="KW-0472">Membrane</keyword>
<evidence type="ECO:0000313" key="5">
    <source>
        <dbReference type="Proteomes" id="UP000530234"/>
    </source>
</evidence>
<dbReference type="AlphaFoldDB" id="A0A7W3T177"/>
<feature type="transmembrane region" description="Helical" evidence="1">
    <location>
        <begin position="386"/>
        <end position="407"/>
    </location>
</feature>
<sequence length="412" mass="43190">MIIGRRVAAALCGTLAALMTGALAAPAAAEPVRGTDPPKVNFVLDVSGSMSERDIDGDTRMNAAKRAFNDVIDFIPEGVHFGIRTLGADYPGDDRLGRGCVDSSQLYPVGPVDRTEAKTAVATLAPTGWTPIGYALQGAVQDLGDGDGMRRIVLITDGEDSCGDPEPCEVARELAAAGIGLTIDTLGLTPADSAVREQLGCIAEATGGTYTAVQDTDQLADRLKQIVERTAEVRVETPTVVDGADECADAPLLGAGVYSDRQEFGEHRRYRVQVAPGRELRASVAVAADRPVNRDHGVLLRLLSEDGRELVRGSTAGHGRTDVIATGLRHPSGAESEETLCLEVSHSFSAPDEVQRTPGMPVELTVDLAAAAETPSDVAAFGLARGWIPLLVLTLTGLAAGVLWGLIRRVLA</sequence>
<dbReference type="InterPro" id="IPR036465">
    <property type="entry name" value="vWFA_dom_sf"/>
</dbReference>
<dbReference type="PROSITE" id="PS50234">
    <property type="entry name" value="VWFA"/>
    <property type="match status" value="1"/>
</dbReference>
<dbReference type="EMBL" id="VKHS01000075">
    <property type="protein sequence ID" value="MBB0229023.1"/>
    <property type="molecule type" value="Genomic_DNA"/>
</dbReference>
<organism evidence="4 5">
    <name type="scientific">Streptomyces calidiresistens</name>
    <dbReference type="NCBI Taxonomy" id="1485586"/>
    <lineage>
        <taxon>Bacteria</taxon>
        <taxon>Bacillati</taxon>
        <taxon>Actinomycetota</taxon>
        <taxon>Actinomycetes</taxon>
        <taxon>Kitasatosporales</taxon>
        <taxon>Streptomycetaceae</taxon>
        <taxon>Streptomyces</taxon>
    </lineage>
</organism>
<keyword evidence="1" id="KW-1133">Transmembrane helix</keyword>
<keyword evidence="5" id="KW-1185">Reference proteome</keyword>
<dbReference type="SMART" id="SM00327">
    <property type="entry name" value="VWA"/>
    <property type="match status" value="1"/>
</dbReference>
<evidence type="ECO:0000256" key="2">
    <source>
        <dbReference type="SAM" id="SignalP"/>
    </source>
</evidence>
<dbReference type="PANTHER" id="PTHR10579">
    <property type="entry name" value="CALCIUM-ACTIVATED CHLORIDE CHANNEL REGULATOR"/>
    <property type="match status" value="1"/>
</dbReference>
<proteinExistence type="predicted"/>
<evidence type="ECO:0000313" key="4">
    <source>
        <dbReference type="EMBL" id="MBB0229023.1"/>
    </source>
</evidence>
<protein>
    <submittedName>
        <fullName evidence="4">VWA domain-containing protein</fullName>
    </submittedName>
</protein>
<dbReference type="InterPro" id="IPR002035">
    <property type="entry name" value="VWF_A"/>
</dbReference>
<name>A0A7W3T177_9ACTN</name>
<gene>
    <name evidence="4" type="ORF">FOE67_05700</name>
</gene>
<feature type="domain" description="VWFA" evidence="3">
    <location>
        <begin position="39"/>
        <end position="226"/>
    </location>
</feature>
<keyword evidence="1" id="KW-0812">Transmembrane</keyword>
<evidence type="ECO:0000256" key="1">
    <source>
        <dbReference type="SAM" id="Phobius"/>
    </source>
</evidence>